<evidence type="ECO:0000313" key="1">
    <source>
        <dbReference type="Proteomes" id="UP000887565"/>
    </source>
</evidence>
<dbReference type="Proteomes" id="UP000887565">
    <property type="component" value="Unplaced"/>
</dbReference>
<dbReference type="WBParaSite" id="nRc.2.0.1.t17939-RA">
    <property type="protein sequence ID" value="nRc.2.0.1.t17939-RA"/>
    <property type="gene ID" value="nRc.2.0.1.g17939"/>
</dbReference>
<organism evidence="1 2">
    <name type="scientific">Romanomermis culicivorax</name>
    <name type="common">Nematode worm</name>
    <dbReference type="NCBI Taxonomy" id="13658"/>
    <lineage>
        <taxon>Eukaryota</taxon>
        <taxon>Metazoa</taxon>
        <taxon>Ecdysozoa</taxon>
        <taxon>Nematoda</taxon>
        <taxon>Enoplea</taxon>
        <taxon>Dorylaimia</taxon>
        <taxon>Mermithida</taxon>
        <taxon>Mermithoidea</taxon>
        <taxon>Mermithidae</taxon>
        <taxon>Romanomermis</taxon>
    </lineage>
</organism>
<evidence type="ECO:0000313" key="2">
    <source>
        <dbReference type="WBParaSite" id="nRc.2.0.1.t17939-RA"/>
    </source>
</evidence>
<name>A0A915IUS0_ROMCU</name>
<reference evidence="2" key="1">
    <citation type="submission" date="2022-11" db="UniProtKB">
        <authorList>
            <consortium name="WormBaseParasite"/>
        </authorList>
    </citation>
    <scope>IDENTIFICATION</scope>
</reference>
<protein>
    <submittedName>
        <fullName evidence="2">Uncharacterized protein</fullName>
    </submittedName>
</protein>
<accession>A0A915IUS0</accession>
<keyword evidence="1" id="KW-1185">Reference proteome</keyword>
<dbReference type="AlphaFoldDB" id="A0A915IUS0"/>
<sequence length="95" mass="9976">MGEIVIVRLVINSSAPRVTSGGKSRIDTGVASTMSAAVSALTCDSSLSSVHGRCSIALLDRQLIGALALDDNEGMAYHIGPWGEHAYDKNNSNHH</sequence>
<proteinExistence type="predicted"/>